<proteinExistence type="predicted"/>
<sequence>MCQRLRLDQERRSGLLRVSPIRSDCFAYLSNCFTDATNPQQIRIRREYFRAIKWNPLTCAYRPCVLCMTE</sequence>
<comment type="caution">
    <text evidence="1">The sequence shown here is derived from an EMBL/GenBank/DDBJ whole genome shotgun (WGS) entry which is preliminary data.</text>
</comment>
<gene>
    <name evidence="1" type="ORF">PAMC26577_13550</name>
</gene>
<evidence type="ECO:0000313" key="2">
    <source>
        <dbReference type="Proteomes" id="UP000195221"/>
    </source>
</evidence>
<dbReference type="AlphaFoldDB" id="A0A242MW03"/>
<reference evidence="1 2" key="1">
    <citation type="submission" date="2017-03" db="EMBL/GenBank/DDBJ databases">
        <title>Genome analysis of strain PAMC 26577.</title>
        <authorList>
            <person name="Oh H.-M."/>
            <person name="Yang J.-A."/>
        </authorList>
    </citation>
    <scope>NUCLEOTIDE SEQUENCE [LARGE SCALE GENOMIC DNA]</scope>
    <source>
        <strain evidence="1 2">PAMC 26577</strain>
    </source>
</reference>
<dbReference type="EMBL" id="NBTZ01000052">
    <property type="protein sequence ID" value="OTP75294.1"/>
    <property type="molecule type" value="Genomic_DNA"/>
</dbReference>
<name>A0A242MW03_CABSO</name>
<organism evidence="1 2">
    <name type="scientific">Caballeronia sordidicola</name>
    <name type="common">Burkholderia sordidicola</name>
    <dbReference type="NCBI Taxonomy" id="196367"/>
    <lineage>
        <taxon>Bacteria</taxon>
        <taxon>Pseudomonadati</taxon>
        <taxon>Pseudomonadota</taxon>
        <taxon>Betaproteobacteria</taxon>
        <taxon>Burkholderiales</taxon>
        <taxon>Burkholderiaceae</taxon>
        <taxon>Caballeronia</taxon>
    </lineage>
</organism>
<evidence type="ECO:0000313" key="1">
    <source>
        <dbReference type="EMBL" id="OTP75294.1"/>
    </source>
</evidence>
<dbReference type="Proteomes" id="UP000195221">
    <property type="component" value="Unassembled WGS sequence"/>
</dbReference>
<accession>A0A242MW03</accession>
<protein>
    <submittedName>
        <fullName evidence="1">Uncharacterized protein</fullName>
    </submittedName>
</protein>